<dbReference type="InterPro" id="IPR011545">
    <property type="entry name" value="DEAD/DEAH_box_helicase_dom"/>
</dbReference>
<dbReference type="GO" id="GO:0005524">
    <property type="term" value="F:ATP binding"/>
    <property type="evidence" value="ECO:0007669"/>
    <property type="project" value="UniProtKB-KW"/>
</dbReference>
<dbReference type="GO" id="GO:0003676">
    <property type="term" value="F:nucleic acid binding"/>
    <property type="evidence" value="ECO:0007669"/>
    <property type="project" value="InterPro"/>
</dbReference>
<dbReference type="SUPFAM" id="SSF52540">
    <property type="entry name" value="P-loop containing nucleoside triphosphate hydrolases"/>
    <property type="match status" value="2"/>
</dbReference>
<evidence type="ECO:0000256" key="4">
    <source>
        <dbReference type="ARBA" id="ARBA00022840"/>
    </source>
</evidence>
<evidence type="ECO:0000259" key="5">
    <source>
        <dbReference type="PROSITE" id="PS51192"/>
    </source>
</evidence>
<dbReference type="CDD" id="cd18791">
    <property type="entry name" value="SF2_C_RHA"/>
    <property type="match status" value="1"/>
</dbReference>
<dbReference type="EMBL" id="VTWH01000005">
    <property type="protein sequence ID" value="KAA0968487.1"/>
    <property type="molecule type" value="Genomic_DNA"/>
</dbReference>
<feature type="domain" description="Helicase C-terminal" evidence="6">
    <location>
        <begin position="195"/>
        <end position="368"/>
    </location>
</feature>
<dbReference type="PROSITE" id="PS51194">
    <property type="entry name" value="HELICASE_CTER"/>
    <property type="match status" value="1"/>
</dbReference>
<evidence type="ECO:0000256" key="3">
    <source>
        <dbReference type="ARBA" id="ARBA00022806"/>
    </source>
</evidence>
<dbReference type="InterPro" id="IPR014001">
    <property type="entry name" value="Helicase_ATP-bd"/>
</dbReference>
<dbReference type="Pfam" id="PF00270">
    <property type="entry name" value="DEAD"/>
    <property type="match status" value="1"/>
</dbReference>
<keyword evidence="2" id="KW-0378">Hydrolase</keyword>
<dbReference type="SMART" id="SM00490">
    <property type="entry name" value="HELICc"/>
    <property type="match status" value="1"/>
</dbReference>
<dbReference type="InterPro" id="IPR049614">
    <property type="entry name" value="HrpB_DEXH"/>
</dbReference>
<dbReference type="PIRSF" id="PIRSF005496">
    <property type="entry name" value="ATP_hel_hrpB"/>
    <property type="match status" value="1"/>
</dbReference>
<name>A0A5B0DNM3_9HYPH</name>
<protein>
    <submittedName>
        <fullName evidence="7">ATP-dependent helicase HrpB</fullName>
    </submittedName>
</protein>
<reference evidence="7 8" key="1">
    <citation type="submission" date="2019-08" db="EMBL/GenBank/DDBJ databases">
        <title>Aureimonas fodiniaquatilis sp. nov., isolated from a coal mine wastewater.</title>
        <authorList>
            <person name="Kim W."/>
        </authorList>
    </citation>
    <scope>NUCLEOTIDE SEQUENCE [LARGE SCALE GENOMIC DNA]</scope>
    <source>
        <strain evidence="7 8">CAU 1482</strain>
    </source>
</reference>
<evidence type="ECO:0000313" key="8">
    <source>
        <dbReference type="Proteomes" id="UP000324738"/>
    </source>
</evidence>
<dbReference type="NCBIfam" id="TIGR01970">
    <property type="entry name" value="DEAH_box_HrpB"/>
    <property type="match status" value="1"/>
</dbReference>
<evidence type="ECO:0000256" key="1">
    <source>
        <dbReference type="ARBA" id="ARBA00022741"/>
    </source>
</evidence>
<proteinExistence type="predicted"/>
<dbReference type="PROSITE" id="PS51192">
    <property type="entry name" value="HELICASE_ATP_BIND_1"/>
    <property type="match status" value="1"/>
</dbReference>
<dbReference type="OrthoDB" id="9805617at2"/>
<comment type="caution">
    <text evidence="7">The sequence shown here is derived from an EMBL/GenBank/DDBJ whole genome shotgun (WGS) entry which is preliminary data.</text>
</comment>
<feature type="domain" description="Helicase ATP-binding" evidence="5">
    <location>
        <begin position="14"/>
        <end position="177"/>
    </location>
</feature>
<dbReference type="Gene3D" id="3.40.50.300">
    <property type="entry name" value="P-loop containing nucleotide triphosphate hydrolases"/>
    <property type="match status" value="2"/>
</dbReference>
<dbReference type="GO" id="GO:0004386">
    <property type="term" value="F:helicase activity"/>
    <property type="evidence" value="ECO:0007669"/>
    <property type="project" value="UniProtKB-KW"/>
</dbReference>
<dbReference type="InterPro" id="IPR007502">
    <property type="entry name" value="Helicase-assoc_dom"/>
</dbReference>
<keyword evidence="8" id="KW-1185">Reference proteome</keyword>
<keyword evidence="3 7" id="KW-0347">Helicase</keyword>
<keyword evidence="1" id="KW-0547">Nucleotide-binding</keyword>
<dbReference type="Pfam" id="PF00271">
    <property type="entry name" value="Helicase_C"/>
    <property type="match status" value="1"/>
</dbReference>
<dbReference type="Pfam" id="PF08482">
    <property type="entry name" value="HrpB_C"/>
    <property type="match status" value="1"/>
</dbReference>
<dbReference type="InterPro" id="IPR013689">
    <property type="entry name" value="RNA_helicase_ATP-dep_HrpB_C"/>
</dbReference>
<dbReference type="RefSeq" id="WP_149301436.1">
    <property type="nucleotide sequence ID" value="NZ_VTWH01000005.1"/>
</dbReference>
<dbReference type="AlphaFoldDB" id="A0A5B0DNM3"/>
<evidence type="ECO:0000256" key="2">
    <source>
        <dbReference type="ARBA" id="ARBA00022801"/>
    </source>
</evidence>
<dbReference type="Proteomes" id="UP000324738">
    <property type="component" value="Unassembled WGS sequence"/>
</dbReference>
<dbReference type="GO" id="GO:0016787">
    <property type="term" value="F:hydrolase activity"/>
    <property type="evidence" value="ECO:0007669"/>
    <property type="project" value="UniProtKB-KW"/>
</dbReference>
<dbReference type="PANTHER" id="PTHR43519:SF1">
    <property type="entry name" value="ATP-DEPENDENT RNA HELICASE HRPB"/>
    <property type="match status" value="1"/>
</dbReference>
<dbReference type="FunFam" id="3.40.50.300:FF:002125">
    <property type="entry name" value="ATP-dependent helicase HrpB"/>
    <property type="match status" value="1"/>
</dbReference>
<dbReference type="SMART" id="SM00487">
    <property type="entry name" value="DEXDc"/>
    <property type="match status" value="1"/>
</dbReference>
<dbReference type="CDD" id="cd17990">
    <property type="entry name" value="DEXHc_HrpB"/>
    <property type="match status" value="1"/>
</dbReference>
<dbReference type="PANTHER" id="PTHR43519">
    <property type="entry name" value="ATP-DEPENDENT RNA HELICASE HRPB"/>
    <property type="match status" value="1"/>
</dbReference>
<dbReference type="InterPro" id="IPR001650">
    <property type="entry name" value="Helicase_C-like"/>
</dbReference>
<organism evidence="7 8">
    <name type="scientific">Aureimonas fodinaquatilis</name>
    <dbReference type="NCBI Taxonomy" id="2565783"/>
    <lineage>
        <taxon>Bacteria</taxon>
        <taxon>Pseudomonadati</taxon>
        <taxon>Pseudomonadota</taxon>
        <taxon>Alphaproteobacteria</taxon>
        <taxon>Hyphomicrobiales</taxon>
        <taxon>Aurantimonadaceae</taxon>
        <taxon>Aureimonas</taxon>
    </lineage>
</organism>
<evidence type="ECO:0000259" key="6">
    <source>
        <dbReference type="PROSITE" id="PS51194"/>
    </source>
</evidence>
<dbReference type="InterPro" id="IPR010225">
    <property type="entry name" value="HrpB"/>
</dbReference>
<dbReference type="Gene3D" id="1.20.120.1080">
    <property type="match status" value="1"/>
</dbReference>
<dbReference type="InterPro" id="IPR027417">
    <property type="entry name" value="P-loop_NTPase"/>
</dbReference>
<dbReference type="SMART" id="SM00847">
    <property type="entry name" value="HA2"/>
    <property type="match status" value="1"/>
</dbReference>
<evidence type="ECO:0000313" key="7">
    <source>
        <dbReference type="EMBL" id="KAA0968487.1"/>
    </source>
</evidence>
<gene>
    <name evidence="7" type="primary">hrpB</name>
    <name evidence="7" type="ORF">FPY71_16485</name>
</gene>
<accession>A0A5B0DNM3</accession>
<keyword evidence="4" id="KW-0067">ATP-binding</keyword>
<sequence length="813" mass="87267">MSDLPVTAILPQLDTVLKQQGKAVLVAPPGAGKTTLVPLFLKDRPYSSGRILLVEPRRIAARAAASRMAFLLNETVGETVGWRMRLDTRISDRTRIEVITEGVFTRMVLADPDLAGVSAILFDEFHERSLDADLGLALALDVQAALRNDLKIVIMSATLDGARIASLLDNAAVIESSGRSFPVNIEHRDRSGTVRIEDSVAAAVRDALASQAGSILAFLPGQAEILRVKERLEPSLPANIILAPLYGAMDSAGQDLAIRPAPHGQRKVVLATSIAETSITIDGVNTVIDSGLARRPVFEPATGLSRLETVRVSKAAADQRAGRAGRTAPGTAIRLWHSGQTAALPPFDPPEILSTDLSGLILDCAAWGVTDPASLTFLDKPPEAALNEARNLLLQLGAIDATGRLTPRGVAVRDLALPPRLGTMVARAAEGAPRQLAAELAIVLTERGLGGNDPDLMERHRRFRTDRSPRAKAALGLAQRLARQKLPAGDVDHADGAVLLTLAYPDRIALARGARGHFLLSNGRGGVVDEAWTLADAPALVVAELQGQARTGRIHAAAAMRRDILESVLAPHITEEERVAFDTTTRSVRARRVRLLGRAMLAETPLANPAPAAIADALIQGIRQLGVEALPFDKGGERLLGRLAFLHETVGAPWPDMSTGALSDSLEDWLMPFLPGLQKFAEISPAVLADALLARVPANLARRLDTIAPSHFEAPTGNRLPLRYENGQAILAIRVQELFGLVEHPAIADGMLPLTLELLSPAHRPIQITRDLPGFWAGSWRDVRADLRGRYPKHEWPEDPARAVATARAKPRR</sequence>